<dbReference type="Gene3D" id="3.40.50.800">
    <property type="entry name" value="Anticodon-binding domain"/>
    <property type="match status" value="1"/>
</dbReference>
<dbReference type="PANTHER" id="PTHR23295:SF3">
    <property type="entry name" value="NUCLEAR RECEPTOR COACTIVATOR 5"/>
    <property type="match status" value="1"/>
</dbReference>
<proteinExistence type="predicted"/>
<dbReference type="CDD" id="cd12341">
    <property type="entry name" value="RRM_hnRNPC_like"/>
    <property type="match status" value="1"/>
</dbReference>
<feature type="compositionally biased region" description="Polar residues" evidence="2">
    <location>
        <begin position="635"/>
        <end position="649"/>
    </location>
</feature>
<evidence type="ECO:0000313" key="4">
    <source>
        <dbReference type="EMBL" id="KAJ1123376.1"/>
    </source>
</evidence>
<evidence type="ECO:0000259" key="3">
    <source>
        <dbReference type="PROSITE" id="PS50102"/>
    </source>
</evidence>
<dbReference type="Proteomes" id="UP001066276">
    <property type="component" value="Chromosome 7"/>
</dbReference>
<feature type="compositionally biased region" description="Low complexity" evidence="2">
    <location>
        <begin position="126"/>
        <end position="138"/>
    </location>
</feature>
<feature type="compositionally biased region" description="Low complexity" evidence="2">
    <location>
        <begin position="534"/>
        <end position="552"/>
    </location>
</feature>
<dbReference type="AlphaFoldDB" id="A0AAV7P5E1"/>
<feature type="compositionally biased region" description="Basic and acidic residues" evidence="2">
    <location>
        <begin position="143"/>
        <end position="218"/>
    </location>
</feature>
<dbReference type="SUPFAM" id="SSF54928">
    <property type="entry name" value="RNA-binding domain, RBD"/>
    <property type="match status" value="1"/>
</dbReference>
<reference evidence="4" key="1">
    <citation type="journal article" date="2022" name="bioRxiv">
        <title>Sequencing and chromosome-scale assembly of the giantPleurodeles waltlgenome.</title>
        <authorList>
            <person name="Brown T."/>
            <person name="Elewa A."/>
            <person name="Iarovenko S."/>
            <person name="Subramanian E."/>
            <person name="Araus A.J."/>
            <person name="Petzold A."/>
            <person name="Susuki M."/>
            <person name="Suzuki K.-i.T."/>
            <person name="Hayashi T."/>
            <person name="Toyoda A."/>
            <person name="Oliveira C."/>
            <person name="Osipova E."/>
            <person name="Leigh N.D."/>
            <person name="Simon A."/>
            <person name="Yun M.H."/>
        </authorList>
    </citation>
    <scope>NUCLEOTIDE SEQUENCE</scope>
    <source>
        <strain evidence="4">20211129_DDA</strain>
        <tissue evidence="4">Liver</tissue>
    </source>
</reference>
<dbReference type="SMART" id="SM00360">
    <property type="entry name" value="RRM"/>
    <property type="match status" value="1"/>
</dbReference>
<keyword evidence="5" id="KW-1185">Reference proteome</keyword>
<feature type="region of interest" description="Disordered" evidence="2">
    <location>
        <begin position="512"/>
        <end position="558"/>
    </location>
</feature>
<evidence type="ECO:0000313" key="5">
    <source>
        <dbReference type="Proteomes" id="UP001066276"/>
    </source>
</evidence>
<gene>
    <name evidence="4" type="ORF">NDU88_001846</name>
</gene>
<dbReference type="EMBL" id="JANPWB010000011">
    <property type="protein sequence ID" value="KAJ1123376.1"/>
    <property type="molecule type" value="Genomic_DNA"/>
</dbReference>
<keyword evidence="1" id="KW-0694">RNA-binding</keyword>
<feature type="region of interest" description="Disordered" evidence="2">
    <location>
        <begin position="593"/>
        <end position="704"/>
    </location>
</feature>
<dbReference type="GO" id="GO:0005654">
    <property type="term" value="C:nucleoplasm"/>
    <property type="evidence" value="ECO:0007669"/>
    <property type="project" value="TreeGrafter"/>
</dbReference>
<dbReference type="SUPFAM" id="SSF52954">
    <property type="entry name" value="Class II aaRS ABD-related"/>
    <property type="match status" value="1"/>
</dbReference>
<dbReference type="PANTHER" id="PTHR23295">
    <property type="entry name" value="NUCLEAR RECEPTOR COACTIVATOR 5-RELATED"/>
    <property type="match status" value="1"/>
</dbReference>
<dbReference type="GO" id="GO:0003723">
    <property type="term" value="F:RNA binding"/>
    <property type="evidence" value="ECO:0007669"/>
    <property type="project" value="UniProtKB-UniRule"/>
</dbReference>
<evidence type="ECO:0000256" key="2">
    <source>
        <dbReference type="SAM" id="MobiDB-lite"/>
    </source>
</evidence>
<dbReference type="Gene3D" id="3.30.70.330">
    <property type="match status" value="1"/>
</dbReference>
<protein>
    <recommendedName>
        <fullName evidence="3">RRM domain-containing protein</fullName>
    </recommendedName>
</protein>
<name>A0AAV7P5E1_PLEWA</name>
<dbReference type="PROSITE" id="PS50102">
    <property type="entry name" value="RRM"/>
    <property type="match status" value="1"/>
</dbReference>
<comment type="caution">
    <text evidence="4">The sequence shown here is derived from an EMBL/GenBank/DDBJ whole genome shotgun (WGS) entry which is preliminary data.</text>
</comment>
<dbReference type="InterPro" id="IPR035979">
    <property type="entry name" value="RBD_domain_sf"/>
</dbReference>
<feature type="region of interest" description="Disordered" evidence="2">
    <location>
        <begin position="121"/>
        <end position="218"/>
    </location>
</feature>
<dbReference type="InterPro" id="IPR000504">
    <property type="entry name" value="RRM_dom"/>
</dbReference>
<dbReference type="InterPro" id="IPR036621">
    <property type="entry name" value="Anticodon-bd_dom_sf"/>
</dbReference>
<feature type="domain" description="RRM" evidence="3">
    <location>
        <begin position="48"/>
        <end position="119"/>
    </location>
</feature>
<organism evidence="4 5">
    <name type="scientific">Pleurodeles waltl</name>
    <name type="common">Iberian ribbed newt</name>
    <dbReference type="NCBI Taxonomy" id="8319"/>
    <lineage>
        <taxon>Eukaryota</taxon>
        <taxon>Metazoa</taxon>
        <taxon>Chordata</taxon>
        <taxon>Craniata</taxon>
        <taxon>Vertebrata</taxon>
        <taxon>Euteleostomi</taxon>
        <taxon>Amphibia</taxon>
        <taxon>Batrachia</taxon>
        <taxon>Caudata</taxon>
        <taxon>Salamandroidea</taxon>
        <taxon>Salamandridae</taxon>
        <taxon>Pleurodelinae</taxon>
        <taxon>Pleurodeles</taxon>
    </lineage>
</organism>
<dbReference type="InterPro" id="IPR052600">
    <property type="entry name" value="Nuc_rcpt_coact/corep"/>
</dbReference>
<dbReference type="InterPro" id="IPR012677">
    <property type="entry name" value="Nucleotide-bd_a/b_plait_sf"/>
</dbReference>
<dbReference type="Pfam" id="PF00076">
    <property type="entry name" value="RRM_1"/>
    <property type="match status" value="1"/>
</dbReference>
<sequence>MSCITATQDVNRILQLRLDRKSNMAAARTKGTGDNDKLISNKPKDLERRIFVGNLPTFQMTPKELEEMFSKYGKIVAHNMLRGFGFVQFDRPEDAQAAVEGENGRLIKGHKLDVNMAAERRNTTKAPARSSPPARRAPNAFGDGRDARRDRSPLRSSPRRDARDNRAGREVRDLRGDPRDLRGDPRDLRGDPRDVRDLRGDPRDVRDLRDPRDLMDPRDIRDMRNLQSLRNPLDMRDLQDLRDPLFDRYRDLREPPLDPLYRREEAFDRLLRYEELYRRKEDPFMDRYRDPPMSAEERLKREERRREELYRKYFEEIQRRFESERPVDCSVVVVVNKQANPGVVREYAEVVGRKVRDLGMVVDLIFLNTEASLTQALEDVSRAGSPFAIVITQQHQVHRSCTVNILFGTPQEHRNMPLADAVVLVARSYERCKLELREKEREDIARQAAKMADDIILQERDRDRLSLTDGGRGAHPPAIQSLLNLLIENRYLTVDELDKIINYLMEKKERIRGPSDPLQSQLSRQALGAPSIRPLDSQSSLSASQPLQNSQPMSQAMAHAMSQVLANPPPANPPPSNPQQELQAKILSLFNSGAGSSAAKGTSNLATGTSASTENQNYGTGNQTRSAPIGATGLGQAQQITQAPSNQHSGLAGQGGGLRATGPRPGVPSQSTPQNQSQYGQPQSRASGNIQQSSSSSGINFDNPSVQKALDTLIQSGPALSHLVNQTTAQVGRAGPPMGQQSMGGYQRNF</sequence>
<feature type="compositionally biased region" description="Polar residues" evidence="2">
    <location>
        <begin position="668"/>
        <end position="686"/>
    </location>
</feature>
<feature type="compositionally biased region" description="Polar residues" evidence="2">
    <location>
        <begin position="602"/>
        <end position="626"/>
    </location>
</feature>
<evidence type="ECO:0000256" key="1">
    <source>
        <dbReference type="PROSITE-ProRule" id="PRU00176"/>
    </source>
</evidence>
<dbReference type="GO" id="GO:0009966">
    <property type="term" value="P:regulation of signal transduction"/>
    <property type="evidence" value="ECO:0007669"/>
    <property type="project" value="TreeGrafter"/>
</dbReference>
<feature type="compositionally biased region" description="Low complexity" evidence="2">
    <location>
        <begin position="687"/>
        <end position="700"/>
    </location>
</feature>
<accession>A0AAV7P5E1</accession>